<proteinExistence type="predicted"/>
<name>A0A2H0UW18_9BACT</name>
<dbReference type="AlphaFoldDB" id="A0A2H0UW18"/>
<sequence>MKIVICASISFTNKIKEVADQLSEKGHIVEIPFTSQRIINGEFSLEQFLAEKQKNGDGAFRKIQDNLIKRYYEIIKNADAILVINIDKKGIENYIGGNTLIEMAFAHVLDKKIFLLNPIPEISYKDEIAAMQPIILDNDLFKIR</sequence>
<protein>
    <recommendedName>
        <fullName evidence="3">Maf-like protein</fullName>
    </recommendedName>
</protein>
<accession>A0A2H0UW18</accession>
<comment type="caution">
    <text evidence="1">The sequence shown here is derived from an EMBL/GenBank/DDBJ whole genome shotgun (WGS) entry which is preliminary data.</text>
</comment>
<reference evidence="2" key="1">
    <citation type="submission" date="2017-09" db="EMBL/GenBank/DDBJ databases">
        <title>Depth-based differentiation of microbial function through sediment-hosted aquifers and enrichment of novel symbionts in the deep terrestrial subsurface.</title>
        <authorList>
            <person name="Probst A.J."/>
            <person name="Ladd B."/>
            <person name="Jarett J.K."/>
            <person name="Geller-Mcgrath D.E."/>
            <person name="Sieber C.M.K."/>
            <person name="Emerson J.B."/>
            <person name="Anantharaman K."/>
            <person name="Thomas B.C."/>
            <person name="Malmstrom R."/>
            <person name="Stieglmeier M."/>
            <person name="Klingl A."/>
            <person name="Woyke T."/>
            <person name="Ryan C.M."/>
            <person name="Banfield J.F."/>
        </authorList>
    </citation>
    <scope>NUCLEOTIDE SEQUENCE [LARGE SCALE GENOMIC DNA]</scope>
</reference>
<evidence type="ECO:0000313" key="1">
    <source>
        <dbReference type="EMBL" id="PIR91003.1"/>
    </source>
</evidence>
<dbReference type="Proteomes" id="UP000228906">
    <property type="component" value="Unassembled WGS sequence"/>
</dbReference>
<gene>
    <name evidence="1" type="ORF">COU03_03395</name>
</gene>
<evidence type="ECO:0008006" key="3">
    <source>
        <dbReference type="Google" id="ProtNLM"/>
    </source>
</evidence>
<dbReference type="EMBL" id="PFAV01000062">
    <property type="protein sequence ID" value="PIR91003.1"/>
    <property type="molecule type" value="Genomic_DNA"/>
</dbReference>
<evidence type="ECO:0000313" key="2">
    <source>
        <dbReference type="Proteomes" id="UP000228906"/>
    </source>
</evidence>
<organism evidence="1 2">
    <name type="scientific">bacterium (Candidatus Gribaldobacteria) CG10_big_fil_rev_8_21_14_0_10_41_12</name>
    <dbReference type="NCBI Taxonomy" id="2014277"/>
    <lineage>
        <taxon>Bacteria</taxon>
        <taxon>Candidatus Gribaldobacteria</taxon>
    </lineage>
</organism>